<dbReference type="CDD" id="cd00067">
    <property type="entry name" value="GAL4"/>
    <property type="match status" value="1"/>
</dbReference>
<accession>A0A3M7F1P6</accession>
<protein>
    <recommendedName>
        <fullName evidence="5">Zn(2)-C6 fungal-type domain-containing protein</fullName>
    </recommendedName>
</protein>
<dbReference type="Proteomes" id="UP000268823">
    <property type="component" value="Unassembled WGS sequence"/>
</dbReference>
<dbReference type="VEuPathDB" id="FungiDB:BTJ68_05836"/>
<feature type="region of interest" description="Disordered" evidence="2">
    <location>
        <begin position="292"/>
        <end position="341"/>
    </location>
</feature>
<proteinExistence type="predicted"/>
<sequence length="905" mass="101835">MENLDFSFDDGSFEYGGAYATNTNDPRNHSYSQPFLHHQQQPQPLQQNAWRQTWPPVDMNMPKMDNAGMAPPDQHQHQHQQHQPPHSSQHYSQQQYHGVGPSHSQQQYSRPGSNQINQPLNLQEPSLNLDYANLLPNNWQYQFQHAAQQQPQQQTQQYPTNALNMNAGMSSYNPSSFGGQLQASPVDFSVPATSADSFNNYGVTAGMDMANFGTMAGPMESMNALVYPLNDYQTEHNFMSLNQAALQQHTGETAQSSLPGSSPTGTLLEVQSVSDNEWSMVNFNPNRNSFDSFTGTVSNPSQNLHIRTNSDSSTSDGPSSAELSGSYEEIPPWPLSSPHDFHGSEWLDAQYVQQAHGLPAAAPQQQQNTSPSSSLAVSPSTGLNGYRSSGSSSTSPTSSGPTSPPLRRRKSPLEGKTTKAVIKKVSHTTRKDAIAEKKVGRRRGPLRPDQRQQAHEIRKLRACLRCKFLKKTCDKGEPCGGCRPSHARLWQVPCTRMDIKDIAYFMKDWKADYERHVSLGFSVGNIKGFSSLERTLYITHGYGHYLPINAREVFVRDDKCFGMDWVESLSNSEFEINTAKLSAGMEGVSTTLLSEYLDRHLDSSFESFVDEYFEGTAFLTEILKTAFRYYQREKTPSIRKALKLVLAYNLTLHVTMVEGLSEEEQFVGKIDDDGSKFFGKTVAPVMINFQVKCALADMWRELQKDILEELSSLYSSVYSGDKLKNWPTIFMLAAILLAIWEEMQFDCHYRVPDEGAVNKFCEDMETTPVGVIVGLFQAISTKLPGLQEWDTRKHHHLLGSNPAVCDALTEVKGHVNKYEQYLKERSSAKFDRNDFDSLSNKFLSKLGSRGRHEKLQRNGRGCQDYDDDDKENQSSSFYTSKDDYPDDYYDDEQEDGVPAIKMDDL</sequence>
<feature type="compositionally biased region" description="Low complexity" evidence="2">
    <location>
        <begin position="33"/>
        <end position="47"/>
    </location>
</feature>
<evidence type="ECO:0000313" key="3">
    <source>
        <dbReference type="EMBL" id="RMY82673.1"/>
    </source>
</evidence>
<dbReference type="PANTHER" id="PTHR35392">
    <property type="entry name" value="ZN(II)2CYS6 TRANSCRIPTION FACTOR (EUROFUNG)-RELATED-RELATED"/>
    <property type="match status" value="1"/>
</dbReference>
<feature type="compositionally biased region" description="Polar residues" evidence="2">
    <location>
        <begin position="292"/>
        <end position="309"/>
    </location>
</feature>
<evidence type="ECO:0008006" key="5">
    <source>
        <dbReference type="Google" id="ProtNLM"/>
    </source>
</evidence>
<evidence type="ECO:0000313" key="4">
    <source>
        <dbReference type="Proteomes" id="UP000268823"/>
    </source>
</evidence>
<dbReference type="GO" id="GO:0008270">
    <property type="term" value="F:zinc ion binding"/>
    <property type="evidence" value="ECO:0007669"/>
    <property type="project" value="InterPro"/>
</dbReference>
<evidence type="ECO:0000256" key="1">
    <source>
        <dbReference type="ARBA" id="ARBA00023242"/>
    </source>
</evidence>
<feature type="compositionally biased region" description="Low complexity" evidence="2">
    <location>
        <begin position="357"/>
        <end position="380"/>
    </location>
</feature>
<dbReference type="OrthoDB" id="5420905at2759"/>
<evidence type="ECO:0000256" key="2">
    <source>
        <dbReference type="SAM" id="MobiDB-lite"/>
    </source>
</evidence>
<feature type="compositionally biased region" description="Acidic residues" evidence="2">
    <location>
        <begin position="884"/>
        <end position="895"/>
    </location>
</feature>
<feature type="compositionally biased region" description="Low complexity" evidence="2">
    <location>
        <begin position="310"/>
        <end position="320"/>
    </location>
</feature>
<dbReference type="GO" id="GO:0000981">
    <property type="term" value="F:DNA-binding transcription factor activity, RNA polymerase II-specific"/>
    <property type="evidence" value="ECO:0007669"/>
    <property type="project" value="InterPro"/>
</dbReference>
<feature type="compositionally biased region" description="Polar residues" evidence="2">
    <location>
        <begin position="20"/>
        <end position="32"/>
    </location>
</feature>
<dbReference type="EMBL" id="QWIR01000206">
    <property type="protein sequence ID" value="RMY82673.1"/>
    <property type="molecule type" value="Genomic_DNA"/>
</dbReference>
<comment type="caution">
    <text evidence="3">The sequence shown here is derived from an EMBL/GenBank/DDBJ whole genome shotgun (WGS) entry which is preliminary data.</text>
</comment>
<reference evidence="3 4" key="1">
    <citation type="journal article" date="2018" name="BMC Genomics">
        <title>Genomic evidence for intraspecific hybridization in a clonal and extremely halotolerant yeast.</title>
        <authorList>
            <person name="Gostincar C."/>
            <person name="Stajich J.E."/>
            <person name="Zupancic J."/>
            <person name="Zalar P."/>
            <person name="Gunde-Cimerman N."/>
        </authorList>
    </citation>
    <scope>NUCLEOTIDE SEQUENCE [LARGE SCALE GENOMIC DNA]</scope>
    <source>
        <strain evidence="3 4">EXF-2788</strain>
    </source>
</reference>
<feature type="region of interest" description="Disordered" evidence="2">
    <location>
        <begin position="357"/>
        <end position="453"/>
    </location>
</feature>
<dbReference type="AlphaFoldDB" id="A0A3M7F1P6"/>
<keyword evidence="1" id="KW-0539">Nucleus</keyword>
<feature type="compositionally biased region" description="Basic and acidic residues" evidence="2">
    <location>
        <begin position="429"/>
        <end position="438"/>
    </location>
</feature>
<organism evidence="3 4">
    <name type="scientific">Hortaea werneckii</name>
    <name type="common">Black yeast</name>
    <name type="synonym">Cladosporium werneckii</name>
    <dbReference type="NCBI Taxonomy" id="91943"/>
    <lineage>
        <taxon>Eukaryota</taxon>
        <taxon>Fungi</taxon>
        <taxon>Dikarya</taxon>
        <taxon>Ascomycota</taxon>
        <taxon>Pezizomycotina</taxon>
        <taxon>Dothideomycetes</taxon>
        <taxon>Dothideomycetidae</taxon>
        <taxon>Mycosphaerellales</taxon>
        <taxon>Teratosphaeriaceae</taxon>
        <taxon>Hortaea</taxon>
    </lineage>
</organism>
<feature type="compositionally biased region" description="Polar residues" evidence="2">
    <location>
        <begin position="102"/>
        <end position="120"/>
    </location>
</feature>
<feature type="region of interest" description="Disordered" evidence="2">
    <location>
        <begin position="17"/>
        <end position="120"/>
    </location>
</feature>
<dbReference type="InterPro" id="IPR001138">
    <property type="entry name" value="Zn2Cys6_DnaBD"/>
</dbReference>
<gene>
    <name evidence="3" type="ORF">D0861_07790</name>
</gene>
<feature type="compositionally biased region" description="Low complexity" evidence="2">
    <location>
        <begin position="81"/>
        <end position="97"/>
    </location>
</feature>
<feature type="region of interest" description="Disordered" evidence="2">
    <location>
        <begin position="850"/>
        <end position="905"/>
    </location>
</feature>
<dbReference type="PANTHER" id="PTHR35392:SF1">
    <property type="entry name" value="ZN(II)2CYS6 TRANSCRIPTION FACTOR (EUROFUNG)"/>
    <property type="match status" value="1"/>
</dbReference>
<name>A0A3M7F1P6_HORWE</name>
<feature type="compositionally biased region" description="Low complexity" evidence="2">
    <location>
        <begin position="388"/>
        <end position="401"/>
    </location>
</feature>
<dbReference type="InterPro" id="IPR052973">
    <property type="entry name" value="Fungal_sec-metab_reg_TF"/>
</dbReference>